<evidence type="ECO:0000256" key="2">
    <source>
        <dbReference type="SAM" id="SignalP"/>
    </source>
</evidence>
<comment type="caution">
    <text evidence="3">The sequence shown here is derived from an EMBL/GenBank/DDBJ whole genome shotgun (WGS) entry which is preliminary data.</text>
</comment>
<dbReference type="EMBL" id="CAICTM010003070">
    <property type="protein sequence ID" value="CAB9530840.1"/>
    <property type="molecule type" value="Genomic_DNA"/>
</dbReference>
<evidence type="ECO:0000313" key="4">
    <source>
        <dbReference type="Proteomes" id="UP001153069"/>
    </source>
</evidence>
<evidence type="ECO:0000256" key="1">
    <source>
        <dbReference type="SAM" id="MobiDB-lite"/>
    </source>
</evidence>
<reference evidence="3" key="1">
    <citation type="submission" date="2020-06" db="EMBL/GenBank/DDBJ databases">
        <authorList>
            <consortium name="Plant Systems Biology data submission"/>
        </authorList>
    </citation>
    <scope>NUCLEOTIDE SEQUENCE</scope>
    <source>
        <strain evidence="3">D6</strain>
    </source>
</reference>
<accession>A0A9N8F502</accession>
<evidence type="ECO:0000313" key="3">
    <source>
        <dbReference type="EMBL" id="CAB9530840.1"/>
    </source>
</evidence>
<gene>
    <name evidence="3" type="ORF">SEMRO_3072_G343200.1</name>
</gene>
<organism evidence="3 4">
    <name type="scientific">Seminavis robusta</name>
    <dbReference type="NCBI Taxonomy" id="568900"/>
    <lineage>
        <taxon>Eukaryota</taxon>
        <taxon>Sar</taxon>
        <taxon>Stramenopiles</taxon>
        <taxon>Ochrophyta</taxon>
        <taxon>Bacillariophyta</taxon>
        <taxon>Bacillariophyceae</taxon>
        <taxon>Bacillariophycidae</taxon>
        <taxon>Naviculales</taxon>
        <taxon>Naviculaceae</taxon>
        <taxon>Seminavis</taxon>
    </lineage>
</organism>
<sequence length="128" mass="13101">MQLVIFVVLVVTLLSGCCHGLQSPVAATISSRRGFGATLAAGAAIVVGSQSAVAADDDAGKKKANNNKTKKDKGGYEYAAADATWYGTVLNEKESQVAGGLLDKLGVDDIAPDKDAKTAGKGKFNTVK</sequence>
<feature type="region of interest" description="Disordered" evidence="1">
    <location>
        <begin position="107"/>
        <end position="128"/>
    </location>
</feature>
<keyword evidence="4" id="KW-1185">Reference proteome</keyword>
<name>A0A9N8F502_9STRA</name>
<protein>
    <submittedName>
        <fullName evidence="3">Uncharacterized protein</fullName>
    </submittedName>
</protein>
<keyword evidence="2" id="KW-0732">Signal</keyword>
<feature type="chain" id="PRO_5040412039" evidence="2">
    <location>
        <begin position="21"/>
        <end position="128"/>
    </location>
</feature>
<proteinExistence type="predicted"/>
<feature type="signal peptide" evidence="2">
    <location>
        <begin position="1"/>
        <end position="20"/>
    </location>
</feature>
<dbReference type="AlphaFoldDB" id="A0A9N8F502"/>
<dbReference type="OrthoDB" id="2142040at2759"/>
<feature type="compositionally biased region" description="Basic and acidic residues" evidence="1">
    <location>
        <begin position="107"/>
        <end position="118"/>
    </location>
</feature>
<dbReference type="Proteomes" id="UP001153069">
    <property type="component" value="Unassembled WGS sequence"/>
</dbReference>